<proteinExistence type="predicted"/>
<accession>A0A833QSV9</accession>
<sequence length="834" mass="91999">MSLLEEGNNGNEDISTSTSNATRDMLYNTNIAVKDDTNNLEGEACDHFSIREYVAQASERDPLSCSPFESDKLTWSSLPPAPQKKFRRWDCNRCVSTVISTDRTGNGDLALSSYQSDNNNNNVGTCLISFLGTSLVPHSIRDNAGAPCGSFPSSMNGSNSKKDTTCATTGGCHLQATICAASQDSSDYEPLSTFIKSEKRRVIQEQERTKTRIELEKSKEIHKLMATTSRNSDLPESPVVGKISKVHGKKAPRKVRSIAEIIGTDKSVAPQNECTSDDSMAEDLTPVKEKKASEVAGKLGLIKANLKKRYKALEVVVPPLKECTPVDCMDADLTPVKENQASEVACKSALIKNKPKKIYKTVDVASPSQKKNTPVDSIDEDLTPVKRNPANEFACKSGLIKAKSKKKYKALEVVDETFSLKLWRKKSVKTTSHDKCTKIKNLEGQNVNYPSSLGLSLEKPIVEKNYEKELLIGTVVRRKRTKKPRKFVCAAGTGVEITNLKSCQKPLQLIGKKEANSKGDPSKIVSQKRKIENSKPAFSAKRIRKKKQKISENISHDIPMDIVELLAKSLREKHLTDETDSGSNNKNSNSNSNSRESPQNMPPSRTLINFSTEKSAFNRTSEIDTSFGYMKQFPNGPLIQQPGMGRCVDLGRSLLQINSNQVPVPVLQTEMYRNDVIPATHLLQLMNASTSSSQCLSLRGFANASPYNAPVFTNQYQNLNQNPCKLFRPQPRLGVYGSQLQKEITSPTSNCGTQSGYRIGNGPIPAEGICIVNRNPADFTVIDENNDYMIDGREIKPITGAYCGNYNGIAYLSRGIGNEQGFFSRRLLYNSDVN</sequence>
<dbReference type="AlphaFoldDB" id="A0A833QSV9"/>
<reference evidence="2" key="1">
    <citation type="submission" date="2020-01" db="EMBL/GenBank/DDBJ databases">
        <title>Genome sequence of Kobresia littledalei, the first chromosome-level genome in the family Cyperaceae.</title>
        <authorList>
            <person name="Qu G."/>
        </authorList>
    </citation>
    <scope>NUCLEOTIDE SEQUENCE</scope>
    <source>
        <strain evidence="2">C.B.Clarke</strain>
        <tissue evidence="2">Leaf</tissue>
    </source>
</reference>
<feature type="compositionally biased region" description="Polar residues" evidence="1">
    <location>
        <begin position="8"/>
        <end position="21"/>
    </location>
</feature>
<feature type="compositionally biased region" description="Polar residues" evidence="1">
    <location>
        <begin position="595"/>
        <end position="613"/>
    </location>
</feature>
<dbReference type="GO" id="GO:0048367">
    <property type="term" value="P:shoot system development"/>
    <property type="evidence" value="ECO:0007669"/>
    <property type="project" value="InterPro"/>
</dbReference>
<protein>
    <submittedName>
        <fullName evidence="2">Protein EMBRYONIC FLOWER 1</fullName>
    </submittedName>
</protein>
<gene>
    <name evidence="2" type="ORF">FCM35_KLT05812</name>
</gene>
<keyword evidence="3" id="KW-1185">Reference proteome</keyword>
<dbReference type="EMBL" id="SWLB01000015">
    <property type="protein sequence ID" value="KAF3328734.1"/>
    <property type="molecule type" value="Genomic_DNA"/>
</dbReference>
<dbReference type="GO" id="GO:0045892">
    <property type="term" value="P:negative regulation of DNA-templated transcription"/>
    <property type="evidence" value="ECO:0007669"/>
    <property type="project" value="InterPro"/>
</dbReference>
<dbReference type="InterPro" id="IPR034583">
    <property type="entry name" value="EMF1"/>
</dbReference>
<feature type="compositionally biased region" description="Low complexity" evidence="1">
    <location>
        <begin position="581"/>
        <end position="594"/>
    </location>
</feature>
<organism evidence="2 3">
    <name type="scientific">Carex littledalei</name>
    <dbReference type="NCBI Taxonomy" id="544730"/>
    <lineage>
        <taxon>Eukaryota</taxon>
        <taxon>Viridiplantae</taxon>
        <taxon>Streptophyta</taxon>
        <taxon>Embryophyta</taxon>
        <taxon>Tracheophyta</taxon>
        <taxon>Spermatophyta</taxon>
        <taxon>Magnoliopsida</taxon>
        <taxon>Liliopsida</taxon>
        <taxon>Poales</taxon>
        <taxon>Cyperaceae</taxon>
        <taxon>Cyperoideae</taxon>
        <taxon>Cariceae</taxon>
        <taxon>Carex</taxon>
        <taxon>Carex subgen. Euthyceras</taxon>
    </lineage>
</organism>
<feature type="region of interest" description="Disordered" evidence="1">
    <location>
        <begin position="512"/>
        <end position="552"/>
    </location>
</feature>
<dbReference type="PANTHER" id="PTHR35504">
    <property type="entry name" value="PROTEIN EMBRYONIC FLOWER 1"/>
    <property type="match status" value="1"/>
</dbReference>
<feature type="region of interest" description="Disordered" evidence="1">
    <location>
        <begin position="575"/>
        <end position="613"/>
    </location>
</feature>
<evidence type="ECO:0000256" key="1">
    <source>
        <dbReference type="SAM" id="MobiDB-lite"/>
    </source>
</evidence>
<feature type="region of interest" description="Disordered" evidence="1">
    <location>
        <begin position="1"/>
        <end position="21"/>
    </location>
</feature>
<dbReference type="Proteomes" id="UP000623129">
    <property type="component" value="Unassembled WGS sequence"/>
</dbReference>
<dbReference type="OrthoDB" id="754229at2759"/>
<dbReference type="GO" id="GO:0009910">
    <property type="term" value="P:negative regulation of flower development"/>
    <property type="evidence" value="ECO:0007669"/>
    <property type="project" value="InterPro"/>
</dbReference>
<comment type="caution">
    <text evidence="2">The sequence shown here is derived from an EMBL/GenBank/DDBJ whole genome shotgun (WGS) entry which is preliminary data.</text>
</comment>
<evidence type="ECO:0000313" key="2">
    <source>
        <dbReference type="EMBL" id="KAF3328734.1"/>
    </source>
</evidence>
<dbReference type="PANTHER" id="PTHR35504:SF1">
    <property type="entry name" value="PROTEIN EMBRYONIC FLOWER 1"/>
    <property type="match status" value="1"/>
</dbReference>
<evidence type="ECO:0000313" key="3">
    <source>
        <dbReference type="Proteomes" id="UP000623129"/>
    </source>
</evidence>
<feature type="compositionally biased region" description="Basic and acidic residues" evidence="1">
    <location>
        <begin position="512"/>
        <end position="521"/>
    </location>
</feature>
<name>A0A833QSV9_9POAL</name>